<dbReference type="GO" id="GO:0016597">
    <property type="term" value="F:amino acid binding"/>
    <property type="evidence" value="ECO:0007669"/>
    <property type="project" value="TreeGrafter"/>
</dbReference>
<dbReference type="GO" id="GO:0006525">
    <property type="term" value="P:arginine metabolic process"/>
    <property type="evidence" value="ECO:0007669"/>
    <property type="project" value="TreeGrafter"/>
</dbReference>
<dbReference type="EC" id="3.5.3.18" evidence="4"/>
<organism evidence="4 5">
    <name type="scientific">Limosilactobacillus fermentum</name>
    <name type="common">Lactobacillus fermentum</name>
    <dbReference type="NCBI Taxonomy" id="1613"/>
    <lineage>
        <taxon>Bacteria</taxon>
        <taxon>Bacillati</taxon>
        <taxon>Bacillota</taxon>
        <taxon>Bacilli</taxon>
        <taxon>Lactobacillales</taxon>
        <taxon>Lactobacillaceae</taxon>
        <taxon>Limosilactobacillus</taxon>
    </lineage>
</organism>
<dbReference type="SUPFAM" id="SSF55909">
    <property type="entry name" value="Pentein"/>
    <property type="match status" value="1"/>
</dbReference>
<dbReference type="GO" id="GO:0000052">
    <property type="term" value="P:citrulline metabolic process"/>
    <property type="evidence" value="ECO:0007669"/>
    <property type="project" value="TreeGrafter"/>
</dbReference>
<evidence type="ECO:0000256" key="3">
    <source>
        <dbReference type="PIRSR" id="PIRSR633199-1"/>
    </source>
</evidence>
<evidence type="ECO:0000256" key="1">
    <source>
        <dbReference type="ARBA" id="ARBA00008532"/>
    </source>
</evidence>
<proteinExistence type="inferred from homology"/>
<reference evidence="4 5" key="1">
    <citation type="submission" date="2016-09" db="EMBL/GenBank/DDBJ databases">
        <title>Genome Sequence of the Lactobacillus fermentum strain NCC2970 (CNCM I-5068).</title>
        <authorList>
            <person name="Barretto C."/>
            <person name="Ngom-Bru C."/>
            <person name="Genevaz A."/>
            <person name="Fournier C."/>
            <person name="Moine D."/>
            <person name="Kassam M."/>
            <person name="Iltis A."/>
            <person name="Sagory-Zalkind P."/>
            <person name="Faucherand G."/>
            <person name="Descombes P."/>
            <person name="Duboux S."/>
        </authorList>
    </citation>
    <scope>NUCLEOTIDE SEQUENCE [LARGE SCALE GENOMIC DNA]</scope>
    <source>
        <strain evidence="4 5">NCC2970</strain>
    </source>
</reference>
<name>A0A1D7ZVN5_LIMFE</name>
<dbReference type="GO" id="GO:0016403">
    <property type="term" value="F:dimethylargininase activity"/>
    <property type="evidence" value="ECO:0007669"/>
    <property type="project" value="UniProtKB-EC"/>
</dbReference>
<dbReference type="Pfam" id="PF19420">
    <property type="entry name" value="DDAH_eukar"/>
    <property type="match status" value="1"/>
</dbReference>
<dbReference type="Proteomes" id="UP000094714">
    <property type="component" value="Chromosome"/>
</dbReference>
<evidence type="ECO:0000313" key="4">
    <source>
        <dbReference type="EMBL" id="AOR73940.1"/>
    </source>
</evidence>
<protein>
    <submittedName>
        <fullName evidence="4">NG,NG-dimethylarginine dimethylaminohydrolase</fullName>
        <ecNumber evidence="4">3.5.3.18</ecNumber>
    </submittedName>
</protein>
<dbReference type="PANTHER" id="PTHR12737:SF9">
    <property type="entry name" value="DIMETHYLARGININASE"/>
    <property type="match status" value="1"/>
</dbReference>
<evidence type="ECO:0000256" key="2">
    <source>
        <dbReference type="ARBA" id="ARBA00022801"/>
    </source>
</evidence>
<sequence>MKLIIIEEGGIAMLFSNALVRTPGHSVIDGIDDYANLGQTDYPTALAQHQAYVALLKDRGVTVTVLDPLEAFPDSCFVEDPAVVAADFAVITNPARASRTPERGFIRLALEHFYSQDHIFEITAPGHLEGGDVMEVDGTYYVGLSARTNREGFEQFKAIAAQFNHPALAVPVHDFLHLKTGTTYLGDGKLLVTGEFVNHPAFANFTQLVVPAEEAYAVNCINTGNGVIMPAGFPVVKQLLEDHGFPVFEAAMSEFEKIDGGLTCLSLRFTAH</sequence>
<comment type="similarity">
    <text evidence="1">Belongs to the DDAH family.</text>
</comment>
<dbReference type="Gene3D" id="3.75.10.10">
    <property type="entry name" value="L-arginine/glycine Amidinotransferase, Chain A"/>
    <property type="match status" value="1"/>
</dbReference>
<feature type="active site" description="Nucleophile" evidence="3">
    <location>
        <position position="264"/>
    </location>
</feature>
<dbReference type="AlphaFoldDB" id="A0A1D7ZVN5"/>
<dbReference type="InterPro" id="IPR033199">
    <property type="entry name" value="DDAH-like"/>
</dbReference>
<accession>A0A1D7ZVN5</accession>
<feature type="active site" description="Proton donor" evidence="3">
    <location>
        <position position="177"/>
    </location>
</feature>
<keyword evidence="2 4" id="KW-0378">Hydrolase</keyword>
<dbReference type="PATRIC" id="fig|1613.112.peg.496"/>
<evidence type="ECO:0000313" key="5">
    <source>
        <dbReference type="Proteomes" id="UP000094714"/>
    </source>
</evidence>
<dbReference type="GO" id="GO:0045429">
    <property type="term" value="P:positive regulation of nitric oxide biosynthetic process"/>
    <property type="evidence" value="ECO:0007669"/>
    <property type="project" value="TreeGrafter"/>
</dbReference>
<dbReference type="EMBL" id="CP017151">
    <property type="protein sequence ID" value="AOR73940.1"/>
    <property type="molecule type" value="Genomic_DNA"/>
</dbReference>
<dbReference type="PANTHER" id="PTHR12737">
    <property type="entry name" value="DIMETHYLARGININE DIMETHYLAMINOHYDROLASE"/>
    <property type="match status" value="1"/>
</dbReference>
<gene>
    <name evidence="4" type="ORF">LACFE_CDS0470</name>
</gene>